<dbReference type="PANTHER" id="PTHR43792:SF1">
    <property type="entry name" value="N-ACETYLTRANSFERASE DOMAIN-CONTAINING PROTEIN"/>
    <property type="match status" value="1"/>
</dbReference>
<dbReference type="Gene3D" id="3.40.630.30">
    <property type="match status" value="1"/>
</dbReference>
<dbReference type="InterPro" id="IPR000182">
    <property type="entry name" value="GNAT_dom"/>
</dbReference>
<name>A0A1I3ARB7_9LACT</name>
<dbReference type="OrthoDB" id="9798081at2"/>
<dbReference type="Proteomes" id="UP000198668">
    <property type="component" value="Unassembled WGS sequence"/>
</dbReference>
<evidence type="ECO:0000313" key="3">
    <source>
        <dbReference type="Proteomes" id="UP000198668"/>
    </source>
</evidence>
<evidence type="ECO:0000313" key="2">
    <source>
        <dbReference type="EMBL" id="SFH52269.1"/>
    </source>
</evidence>
<dbReference type="PROSITE" id="PS51186">
    <property type="entry name" value="GNAT"/>
    <property type="match status" value="1"/>
</dbReference>
<protein>
    <submittedName>
        <fullName evidence="2">Ribosomal-protein-alanine N-acetyltransferase</fullName>
    </submittedName>
</protein>
<dbReference type="SUPFAM" id="SSF55729">
    <property type="entry name" value="Acyl-CoA N-acyltransferases (Nat)"/>
    <property type="match status" value="1"/>
</dbReference>
<keyword evidence="2" id="KW-0808">Transferase</keyword>
<dbReference type="InterPro" id="IPR016181">
    <property type="entry name" value="Acyl_CoA_acyltransferase"/>
</dbReference>
<accession>A0A1I3ARB7</accession>
<feature type="domain" description="N-acetyltransferase" evidence="1">
    <location>
        <begin position="19"/>
        <end position="179"/>
    </location>
</feature>
<keyword evidence="3" id="KW-1185">Reference proteome</keyword>
<dbReference type="RefSeq" id="WP_092090757.1">
    <property type="nucleotide sequence ID" value="NZ_FOQE01000001.1"/>
</dbReference>
<reference evidence="2 3" key="1">
    <citation type="submission" date="2016-10" db="EMBL/GenBank/DDBJ databases">
        <authorList>
            <person name="de Groot N.N."/>
        </authorList>
    </citation>
    <scope>NUCLEOTIDE SEQUENCE [LARGE SCALE GENOMIC DNA]</scope>
    <source>
        <strain evidence="2 3">DSM 27630</strain>
    </source>
</reference>
<gene>
    <name evidence="2" type="ORF">SAMN04489868_101130</name>
</gene>
<proteinExistence type="predicted"/>
<dbReference type="EMBL" id="FOQE01000001">
    <property type="protein sequence ID" value="SFH52269.1"/>
    <property type="molecule type" value="Genomic_DNA"/>
</dbReference>
<evidence type="ECO:0000259" key="1">
    <source>
        <dbReference type="PROSITE" id="PS51186"/>
    </source>
</evidence>
<dbReference type="AlphaFoldDB" id="A0A1I3ARB7"/>
<dbReference type="GO" id="GO:0016747">
    <property type="term" value="F:acyltransferase activity, transferring groups other than amino-acyl groups"/>
    <property type="evidence" value="ECO:0007669"/>
    <property type="project" value="InterPro"/>
</dbReference>
<dbReference type="Pfam" id="PF13302">
    <property type="entry name" value="Acetyltransf_3"/>
    <property type="match status" value="1"/>
</dbReference>
<dbReference type="InterPro" id="IPR051531">
    <property type="entry name" value="N-acetyltransferase"/>
</dbReference>
<dbReference type="PANTHER" id="PTHR43792">
    <property type="entry name" value="GNAT FAMILY, PUTATIVE (AFU_ORTHOLOGUE AFUA_3G00765)-RELATED-RELATED"/>
    <property type="match status" value="1"/>
</dbReference>
<organism evidence="2 3">
    <name type="scientific">Pisciglobus halotolerans</name>
    <dbReference type="NCBI Taxonomy" id="745365"/>
    <lineage>
        <taxon>Bacteria</taxon>
        <taxon>Bacillati</taxon>
        <taxon>Bacillota</taxon>
        <taxon>Bacilli</taxon>
        <taxon>Lactobacillales</taxon>
        <taxon>Carnobacteriaceae</taxon>
    </lineage>
</organism>
<sequence>MNHTALKFSTYQQIEGERILLRPVKLADAEDMFEYASNEETTRFVFEAHKNLEETKESIASFFLKSPFGKYAIVLKQTNKMIGTIDLRTEEEHKKGELGYTLHQNYQGHGYMTEAGYLILDFGFQILELERIAAFHDARNPASGKVMQRLGMKYEGTLRKNRVHKGQSVDDICYAILKEEYKKRFDSITKKM</sequence>